<dbReference type="RefSeq" id="WP_115826872.1">
    <property type="nucleotide sequence ID" value="NZ_QTUB01000001.1"/>
</dbReference>
<organism evidence="6 7">
    <name type="scientific">Xenorhabdus cabanillasii</name>
    <dbReference type="NCBI Taxonomy" id="351673"/>
    <lineage>
        <taxon>Bacteria</taxon>
        <taxon>Pseudomonadati</taxon>
        <taxon>Pseudomonadota</taxon>
        <taxon>Gammaproteobacteria</taxon>
        <taxon>Enterobacterales</taxon>
        <taxon>Morganellaceae</taxon>
        <taxon>Xenorhabdus</taxon>
    </lineage>
</organism>
<evidence type="ECO:0000256" key="1">
    <source>
        <dbReference type="ARBA" id="ARBA00023015"/>
    </source>
</evidence>
<name>A0A3D9UJ84_9GAMM</name>
<reference evidence="6 7" key="1">
    <citation type="submission" date="2018-08" db="EMBL/GenBank/DDBJ databases">
        <title>Genomic Encyclopedia of Archaeal and Bacterial Type Strains, Phase II (KMG-II): from individual species to whole genera.</title>
        <authorList>
            <person name="Goeker M."/>
        </authorList>
    </citation>
    <scope>NUCLEOTIDE SEQUENCE [LARGE SCALE GENOMIC DNA]</scope>
    <source>
        <strain evidence="6 7">DSM 17905</strain>
    </source>
</reference>
<keyword evidence="3" id="KW-0804">Transcription</keyword>
<dbReference type="PANTHER" id="PTHR47506">
    <property type="entry name" value="TRANSCRIPTIONAL REGULATORY PROTEIN"/>
    <property type="match status" value="1"/>
</dbReference>
<dbReference type="PROSITE" id="PS50977">
    <property type="entry name" value="HTH_TETR_2"/>
    <property type="match status" value="1"/>
</dbReference>
<comment type="caution">
    <text evidence="6">The sequence shown here is derived from an EMBL/GenBank/DDBJ whole genome shotgun (WGS) entry which is preliminary data.</text>
</comment>
<keyword evidence="2 4" id="KW-0238">DNA-binding</keyword>
<dbReference type="PANTHER" id="PTHR47506:SF6">
    <property type="entry name" value="HTH-TYPE TRANSCRIPTIONAL REPRESSOR NEMR"/>
    <property type="match status" value="1"/>
</dbReference>
<dbReference type="EMBL" id="QTUB01000001">
    <property type="protein sequence ID" value="REF28010.1"/>
    <property type="molecule type" value="Genomic_DNA"/>
</dbReference>
<accession>A0A3D9UJ84</accession>
<evidence type="ECO:0000313" key="7">
    <source>
        <dbReference type="Proteomes" id="UP000256294"/>
    </source>
</evidence>
<dbReference type="SUPFAM" id="SSF46689">
    <property type="entry name" value="Homeodomain-like"/>
    <property type="match status" value="1"/>
</dbReference>
<dbReference type="Pfam" id="PF00440">
    <property type="entry name" value="TetR_N"/>
    <property type="match status" value="1"/>
</dbReference>
<protein>
    <submittedName>
        <fullName evidence="6">TetR family transcriptional regulator</fullName>
    </submittedName>
</protein>
<sequence length="67" mass="7923">MKAQKKHQYILEQAYKVFIKKGYSQVTMTDIITECEISRGGVYRYFQSTKDIFYRACSANELTEIRT</sequence>
<dbReference type="PROSITE" id="PS01081">
    <property type="entry name" value="HTH_TETR_1"/>
    <property type="match status" value="1"/>
</dbReference>
<evidence type="ECO:0000259" key="5">
    <source>
        <dbReference type="PROSITE" id="PS50977"/>
    </source>
</evidence>
<dbReference type="AlphaFoldDB" id="A0A3D9UJ84"/>
<proteinExistence type="predicted"/>
<dbReference type="InterPro" id="IPR001647">
    <property type="entry name" value="HTH_TetR"/>
</dbReference>
<dbReference type="InterPro" id="IPR023772">
    <property type="entry name" value="DNA-bd_HTH_TetR-type_CS"/>
</dbReference>
<gene>
    <name evidence="6" type="ORF">BDD26_2865</name>
</gene>
<dbReference type="Proteomes" id="UP000256294">
    <property type="component" value="Unassembled WGS sequence"/>
</dbReference>
<feature type="domain" description="HTH tetR-type" evidence="5">
    <location>
        <begin position="4"/>
        <end position="64"/>
    </location>
</feature>
<evidence type="ECO:0000313" key="6">
    <source>
        <dbReference type="EMBL" id="REF28010.1"/>
    </source>
</evidence>
<evidence type="ECO:0000256" key="4">
    <source>
        <dbReference type="PROSITE-ProRule" id="PRU00335"/>
    </source>
</evidence>
<dbReference type="InterPro" id="IPR009057">
    <property type="entry name" value="Homeodomain-like_sf"/>
</dbReference>
<dbReference type="GO" id="GO:0003677">
    <property type="term" value="F:DNA binding"/>
    <property type="evidence" value="ECO:0007669"/>
    <property type="project" value="UniProtKB-UniRule"/>
</dbReference>
<evidence type="ECO:0000256" key="3">
    <source>
        <dbReference type="ARBA" id="ARBA00023163"/>
    </source>
</evidence>
<keyword evidence="7" id="KW-1185">Reference proteome</keyword>
<dbReference type="Gene3D" id="1.10.10.60">
    <property type="entry name" value="Homeodomain-like"/>
    <property type="match status" value="1"/>
</dbReference>
<dbReference type="PRINTS" id="PR00455">
    <property type="entry name" value="HTHTETR"/>
</dbReference>
<feature type="DNA-binding region" description="H-T-H motif" evidence="4">
    <location>
        <begin position="27"/>
        <end position="46"/>
    </location>
</feature>
<evidence type="ECO:0000256" key="2">
    <source>
        <dbReference type="ARBA" id="ARBA00023125"/>
    </source>
</evidence>
<keyword evidence="1" id="KW-0805">Transcription regulation</keyword>